<comment type="caution">
    <text evidence="1">The sequence shown here is derived from an EMBL/GenBank/DDBJ whole genome shotgun (WGS) entry which is preliminary data.</text>
</comment>
<proteinExistence type="predicted"/>
<protein>
    <recommendedName>
        <fullName evidence="3">Gamma-glutamyltransferase</fullName>
    </recommendedName>
</protein>
<name>A0A0T6BMU0_9BACI</name>
<reference evidence="1 2" key="1">
    <citation type="journal article" date="2015" name="Int. J. Syst. Evol. Microbiol.">
        <title>Bacillus glycinifermentans sp. nov., isolated from fermented soybean paste.</title>
        <authorList>
            <person name="Kim S.J."/>
            <person name="Dunlap C.A."/>
            <person name="Kwon S.W."/>
            <person name="Rooney A.P."/>
        </authorList>
    </citation>
    <scope>NUCLEOTIDE SEQUENCE [LARGE SCALE GENOMIC DNA]</scope>
    <source>
        <strain evidence="1 2">GO-13</strain>
    </source>
</reference>
<sequence length="60" mass="6412">MLLETSVPQHIAQALSEKGHQIEWAFDSGSFGRGQVILRHANGVLAGGTEARTHGSIASW</sequence>
<dbReference type="InterPro" id="IPR043137">
    <property type="entry name" value="GGT_ssub_C"/>
</dbReference>
<organism evidence="1 2">
    <name type="scientific">Bacillus glycinifermentans</name>
    <dbReference type="NCBI Taxonomy" id="1664069"/>
    <lineage>
        <taxon>Bacteria</taxon>
        <taxon>Bacillati</taxon>
        <taxon>Bacillota</taxon>
        <taxon>Bacilli</taxon>
        <taxon>Bacillales</taxon>
        <taxon>Bacillaceae</taxon>
        <taxon>Bacillus</taxon>
    </lineage>
</organism>
<dbReference type="Gene3D" id="3.60.20.40">
    <property type="match status" value="1"/>
</dbReference>
<evidence type="ECO:0008006" key="3">
    <source>
        <dbReference type="Google" id="ProtNLM"/>
    </source>
</evidence>
<evidence type="ECO:0000313" key="2">
    <source>
        <dbReference type="Proteomes" id="UP000036168"/>
    </source>
</evidence>
<dbReference type="InterPro" id="IPR029055">
    <property type="entry name" value="Ntn_hydrolases_N"/>
</dbReference>
<gene>
    <name evidence="1" type="ORF">AB447_220815</name>
</gene>
<evidence type="ECO:0000313" key="1">
    <source>
        <dbReference type="EMBL" id="KRT92975.1"/>
    </source>
</evidence>
<dbReference type="Proteomes" id="UP000036168">
    <property type="component" value="Unassembled WGS sequence"/>
</dbReference>
<dbReference type="SUPFAM" id="SSF56235">
    <property type="entry name" value="N-terminal nucleophile aminohydrolases (Ntn hydrolases)"/>
    <property type="match status" value="1"/>
</dbReference>
<dbReference type="AlphaFoldDB" id="A0A0T6BMU0"/>
<dbReference type="EMBL" id="LECW02000024">
    <property type="protein sequence ID" value="KRT92975.1"/>
    <property type="molecule type" value="Genomic_DNA"/>
</dbReference>
<accession>A0A0T6BMU0</accession>